<proteinExistence type="predicted"/>
<name>A0A1C7MBB3_GRIFR</name>
<dbReference type="Gene3D" id="2.130.10.10">
    <property type="entry name" value="YVTN repeat-like/Quinoprotein amine dehydrogenase"/>
    <property type="match status" value="1"/>
</dbReference>
<dbReference type="STRING" id="5627.A0A1C7MBB3"/>
<evidence type="ECO:0000313" key="2">
    <source>
        <dbReference type="Proteomes" id="UP000092993"/>
    </source>
</evidence>
<organism evidence="1 2">
    <name type="scientific">Grifola frondosa</name>
    <name type="common">Maitake</name>
    <name type="synonym">Polyporus frondosus</name>
    <dbReference type="NCBI Taxonomy" id="5627"/>
    <lineage>
        <taxon>Eukaryota</taxon>
        <taxon>Fungi</taxon>
        <taxon>Dikarya</taxon>
        <taxon>Basidiomycota</taxon>
        <taxon>Agaricomycotina</taxon>
        <taxon>Agaricomycetes</taxon>
        <taxon>Polyporales</taxon>
        <taxon>Grifolaceae</taxon>
        <taxon>Grifola</taxon>
    </lineage>
</organism>
<evidence type="ECO:0000313" key="1">
    <source>
        <dbReference type="EMBL" id="OBZ74221.1"/>
    </source>
</evidence>
<dbReference type="Proteomes" id="UP000092993">
    <property type="component" value="Unassembled WGS sequence"/>
</dbReference>
<gene>
    <name evidence="1" type="ORF">A0H81_05958</name>
</gene>
<sequence length="474" mass="51902">MLMAEKPELTLAKTLQAQTTCIGWSSQTDFGLTPAPSIDGSLLAAGNRAGSITFLRFLGKSGEIQCVETVPVSDRWVNHLAWSSWRAPEHGMCEALLACGCTDGSVILVKVVQSLSSTIQFASDHELKQSFEIQDVRPCEPDGRGITGMKWVDVNAHGVSSVSVFHKSGMLHLWSGVSAAFGWSGSRALLLRTQKLSDALVVSLSDGSFHVVHNLSVEPSMDPPPAATGFTSGGLSAASRSVYLKTESEQPQFKDVNCINGMMSYDGGSMFVWIYESSQLWNDDIDSGVLDALAEKIAYAKAVTGEAPISLLRPVFLHLREPQRLSRLYLQILEILRRPISEDTNVQTNIPPYSGELSIFRIRLSVATFCQKHSSNMIFKKLSGKRPEFSSPTCGTTSNGQSSDIWPPLMVFLLLETYHLSVVQSCMLASGSPADLKGSPRSLCQTTIYQIFWKRGCRYASLEELCQPVTLSYR</sequence>
<dbReference type="AlphaFoldDB" id="A0A1C7MBB3"/>
<protein>
    <submittedName>
        <fullName evidence="1">Uncharacterized protein</fullName>
    </submittedName>
</protein>
<dbReference type="InterPro" id="IPR036322">
    <property type="entry name" value="WD40_repeat_dom_sf"/>
</dbReference>
<keyword evidence="2" id="KW-1185">Reference proteome</keyword>
<accession>A0A1C7MBB3</accession>
<reference evidence="1 2" key="1">
    <citation type="submission" date="2016-03" db="EMBL/GenBank/DDBJ databases">
        <title>Whole genome sequencing of Grifola frondosa 9006-11.</title>
        <authorList>
            <person name="Min B."/>
            <person name="Park H."/>
            <person name="Kim J.-G."/>
            <person name="Cho H."/>
            <person name="Oh Y.-L."/>
            <person name="Kong W.-S."/>
            <person name="Choi I.-G."/>
        </authorList>
    </citation>
    <scope>NUCLEOTIDE SEQUENCE [LARGE SCALE GENOMIC DNA]</scope>
    <source>
        <strain evidence="1 2">9006-11</strain>
    </source>
</reference>
<dbReference type="OrthoDB" id="421374at2759"/>
<dbReference type="SUPFAM" id="SSF50978">
    <property type="entry name" value="WD40 repeat-like"/>
    <property type="match status" value="1"/>
</dbReference>
<dbReference type="InterPro" id="IPR015943">
    <property type="entry name" value="WD40/YVTN_repeat-like_dom_sf"/>
</dbReference>
<dbReference type="EMBL" id="LUGG01000006">
    <property type="protein sequence ID" value="OBZ74221.1"/>
    <property type="molecule type" value="Genomic_DNA"/>
</dbReference>
<comment type="caution">
    <text evidence="1">The sequence shown here is derived from an EMBL/GenBank/DDBJ whole genome shotgun (WGS) entry which is preliminary data.</text>
</comment>